<evidence type="ECO:0000313" key="5">
    <source>
        <dbReference type="EMBL" id="KAK5996174.1"/>
    </source>
</evidence>
<proteinExistence type="predicted"/>
<keyword evidence="3" id="KW-0436">Ligase</keyword>
<dbReference type="Proteomes" id="UP001338125">
    <property type="component" value="Unassembled WGS sequence"/>
</dbReference>
<gene>
    <name evidence="5" type="ORF">PT974_04602</name>
</gene>
<sequence length="449" mass="49124">MSSHRSFVSGIHHRRSILEVPTPRVFDFASYSFDVRTDIILSTLIIGGCICVPSDWERHNDIAGAINRLAVNSADLTPSVARLINPDSVPGLQVLKLGGKLSSVADVALWAPKTKPVNVYGPSECLLVTINVLLPNGNPRTIGRGHGAVTWVVDPDDHNRLVPPGTVGELVVEGPIVTKGYLHDPERTTSVFIESPDWLPADRRPGRSSERLYKTGDLVHYNPDGTLNFVGCKDTQVKVRGQRVGLSEVEYYIQQQLFSRTRIRINSIVELITPGGSQDSGGRPTLAGFLAMSQVEAVQPEDPQQLRQAMWNLTRNLNKALLKTRPQYMVPSVYAMVADAAAALPSSRSPPRTLAEQRIQRLWSRVLGLDLNDIAKEDHFFRSGGDSLNAIQLTAAATEDQLALAVEQIFANPVLAHMATVVRSLVENSKPMMIVEHANGAANYVDTTV</sequence>
<dbReference type="EMBL" id="JAVFKD010000004">
    <property type="protein sequence ID" value="KAK5996174.1"/>
    <property type="molecule type" value="Genomic_DNA"/>
</dbReference>
<dbReference type="SUPFAM" id="SSF47336">
    <property type="entry name" value="ACP-like"/>
    <property type="match status" value="1"/>
</dbReference>
<evidence type="ECO:0000256" key="2">
    <source>
        <dbReference type="ARBA" id="ARBA00022553"/>
    </source>
</evidence>
<comment type="caution">
    <text evidence="5">The sequence shown here is derived from an EMBL/GenBank/DDBJ whole genome shotgun (WGS) entry which is preliminary data.</text>
</comment>
<keyword evidence="2" id="KW-0597">Phosphoprotein</keyword>
<evidence type="ECO:0000313" key="6">
    <source>
        <dbReference type="Proteomes" id="UP001338125"/>
    </source>
</evidence>
<keyword evidence="1" id="KW-0596">Phosphopantetheine</keyword>
<dbReference type="Gene3D" id="3.40.50.12780">
    <property type="entry name" value="N-terminal domain of ligase-like"/>
    <property type="match status" value="1"/>
</dbReference>
<feature type="domain" description="Carrier" evidence="4">
    <location>
        <begin position="350"/>
        <end position="426"/>
    </location>
</feature>
<protein>
    <submittedName>
        <fullName evidence="5">Nonribosomal peptide synthetase imqB</fullName>
    </submittedName>
</protein>
<dbReference type="Pfam" id="PF00501">
    <property type="entry name" value="AMP-binding"/>
    <property type="match status" value="1"/>
</dbReference>
<dbReference type="InterPro" id="IPR009081">
    <property type="entry name" value="PP-bd_ACP"/>
</dbReference>
<dbReference type="Pfam" id="PF00550">
    <property type="entry name" value="PP-binding"/>
    <property type="match status" value="1"/>
</dbReference>
<dbReference type="InterPro" id="IPR006162">
    <property type="entry name" value="Ppantetheine_attach_site"/>
</dbReference>
<dbReference type="PROSITE" id="PS50075">
    <property type="entry name" value="CARRIER"/>
    <property type="match status" value="1"/>
</dbReference>
<evidence type="ECO:0000256" key="1">
    <source>
        <dbReference type="ARBA" id="ARBA00022450"/>
    </source>
</evidence>
<evidence type="ECO:0000259" key="4">
    <source>
        <dbReference type="PROSITE" id="PS50075"/>
    </source>
</evidence>
<dbReference type="Gene3D" id="1.10.1200.10">
    <property type="entry name" value="ACP-like"/>
    <property type="match status" value="1"/>
</dbReference>
<dbReference type="InterPro" id="IPR000873">
    <property type="entry name" value="AMP-dep_synth/lig_dom"/>
</dbReference>
<dbReference type="PANTHER" id="PTHR45527">
    <property type="entry name" value="NONRIBOSOMAL PEPTIDE SYNTHETASE"/>
    <property type="match status" value="1"/>
</dbReference>
<reference evidence="5 6" key="1">
    <citation type="submission" date="2024-01" db="EMBL/GenBank/DDBJ databases">
        <title>Complete genome of Cladobotryum mycophilum ATHUM6906.</title>
        <authorList>
            <person name="Christinaki A.C."/>
            <person name="Myridakis A.I."/>
            <person name="Kouvelis V.N."/>
        </authorList>
    </citation>
    <scope>NUCLEOTIDE SEQUENCE [LARGE SCALE GENOMIC DNA]</scope>
    <source>
        <strain evidence="5 6">ATHUM6906</strain>
    </source>
</reference>
<keyword evidence="6" id="KW-1185">Reference proteome</keyword>
<name>A0ABR0SVN1_9HYPO</name>
<dbReference type="PROSITE" id="PS00012">
    <property type="entry name" value="PHOSPHOPANTETHEINE"/>
    <property type="match status" value="1"/>
</dbReference>
<evidence type="ECO:0000256" key="3">
    <source>
        <dbReference type="ARBA" id="ARBA00022598"/>
    </source>
</evidence>
<organism evidence="5 6">
    <name type="scientific">Cladobotryum mycophilum</name>
    <dbReference type="NCBI Taxonomy" id="491253"/>
    <lineage>
        <taxon>Eukaryota</taxon>
        <taxon>Fungi</taxon>
        <taxon>Dikarya</taxon>
        <taxon>Ascomycota</taxon>
        <taxon>Pezizomycotina</taxon>
        <taxon>Sordariomycetes</taxon>
        <taxon>Hypocreomycetidae</taxon>
        <taxon>Hypocreales</taxon>
        <taxon>Hypocreaceae</taxon>
        <taxon>Cladobotryum</taxon>
    </lineage>
</organism>
<dbReference type="InterPro" id="IPR045851">
    <property type="entry name" value="AMP-bd_C_sf"/>
</dbReference>
<accession>A0ABR0SVN1</accession>
<dbReference type="InterPro" id="IPR036736">
    <property type="entry name" value="ACP-like_sf"/>
</dbReference>
<dbReference type="PANTHER" id="PTHR45527:SF1">
    <property type="entry name" value="FATTY ACID SYNTHASE"/>
    <property type="match status" value="1"/>
</dbReference>
<dbReference type="Gene3D" id="3.30.300.30">
    <property type="match status" value="1"/>
</dbReference>
<dbReference type="SUPFAM" id="SSF56801">
    <property type="entry name" value="Acetyl-CoA synthetase-like"/>
    <property type="match status" value="1"/>
</dbReference>
<dbReference type="InterPro" id="IPR042099">
    <property type="entry name" value="ANL_N_sf"/>
</dbReference>